<keyword evidence="4" id="KW-0547">Nucleotide-binding</keyword>
<dbReference type="Pfam" id="PF17927">
    <property type="entry name" value="Ins134_P3_kin_N"/>
    <property type="match status" value="1"/>
</dbReference>
<dbReference type="eggNOG" id="ENOG502QQS1">
    <property type="taxonomic scope" value="Eukaryota"/>
</dbReference>
<keyword evidence="7 8" id="KW-0460">Magnesium</keyword>
<evidence type="ECO:0008006" key="13">
    <source>
        <dbReference type="Google" id="ProtNLM"/>
    </source>
</evidence>
<keyword evidence="2" id="KW-0808">Transferase</keyword>
<accession>B3S0P2</accession>
<dbReference type="GeneID" id="6754416"/>
<evidence type="ECO:0000259" key="10">
    <source>
        <dbReference type="Pfam" id="PF17927"/>
    </source>
</evidence>
<dbReference type="InterPro" id="IPR040464">
    <property type="entry name" value="InsP(3)kin_ATP-grasp"/>
</dbReference>
<evidence type="ECO:0000256" key="8">
    <source>
        <dbReference type="PIRSR" id="PIRSR038186-2"/>
    </source>
</evidence>
<evidence type="ECO:0000313" key="12">
    <source>
        <dbReference type="Proteomes" id="UP000009022"/>
    </source>
</evidence>
<dbReference type="OrthoDB" id="25308at2759"/>
<dbReference type="KEGG" id="tad:TRIADDRAFT_57121"/>
<evidence type="ECO:0000259" key="9">
    <source>
        <dbReference type="Pfam" id="PF05770"/>
    </source>
</evidence>
<dbReference type="PIRSF" id="PIRSF038186">
    <property type="entry name" value="ITPK"/>
    <property type="match status" value="1"/>
</dbReference>
<reference evidence="11 12" key="1">
    <citation type="journal article" date="2008" name="Nature">
        <title>The Trichoplax genome and the nature of placozoans.</title>
        <authorList>
            <person name="Srivastava M."/>
            <person name="Begovic E."/>
            <person name="Chapman J."/>
            <person name="Putnam N.H."/>
            <person name="Hellsten U."/>
            <person name="Kawashima T."/>
            <person name="Kuo A."/>
            <person name="Mitros T."/>
            <person name="Salamov A."/>
            <person name="Carpenter M.L."/>
            <person name="Signorovitch A.Y."/>
            <person name="Moreno M.A."/>
            <person name="Kamm K."/>
            <person name="Grimwood J."/>
            <person name="Schmutz J."/>
            <person name="Shapiro H."/>
            <person name="Grigoriev I.V."/>
            <person name="Buss L.W."/>
            <person name="Schierwater B."/>
            <person name="Dellaporta S.L."/>
            <person name="Rokhsar D.S."/>
        </authorList>
    </citation>
    <scope>NUCLEOTIDE SEQUENCE [LARGE SCALE GENOMIC DNA]</scope>
    <source>
        <strain evidence="11 12">Grell-BS-1999</strain>
    </source>
</reference>
<dbReference type="Proteomes" id="UP000009022">
    <property type="component" value="Unassembled WGS sequence"/>
</dbReference>
<evidence type="ECO:0000256" key="1">
    <source>
        <dbReference type="ARBA" id="ARBA00009601"/>
    </source>
</evidence>
<sequence length="291" mass="32777">MANNLVIYLFYFQLCRSHGFEFIEIDLNMDLEQQGPFDVVIHKWSDLLAAPSDVSNLIYDLQNYFSNHPETIMLDPIASVCTLVDRSRTYAAVSEYSKEPNSCLHIPNFVTIPENTDKHPILTLLKNAKIRFPIVCKPIVAHGSSLSHTMCIIFNEAGLKDLKSPCVAQQFINHNAELFKCDEKRPVNAMPDDAIISSIVRKLRTSLDLKLFGVDVIIDNITGLHYVIDVNFFPGYDGFPNFFASLFKLFYQVIEGKRGDCFEEINGNHQNGITRNGISHNGVASQSSGQK</sequence>
<dbReference type="Pfam" id="PF05770">
    <property type="entry name" value="Ins134_P3_kin"/>
    <property type="match status" value="2"/>
</dbReference>
<protein>
    <recommendedName>
        <fullName evidence="13">Inositol-tetrakisphosphate 1-kinase</fullName>
    </recommendedName>
</protein>
<name>B3S0P2_TRIAD</name>
<dbReference type="STRING" id="10228.B3S0P2"/>
<evidence type="ECO:0000256" key="3">
    <source>
        <dbReference type="ARBA" id="ARBA00022723"/>
    </source>
</evidence>
<dbReference type="GO" id="GO:0005524">
    <property type="term" value="F:ATP binding"/>
    <property type="evidence" value="ECO:0007669"/>
    <property type="project" value="UniProtKB-KW"/>
</dbReference>
<keyword evidence="12" id="KW-1185">Reference proteome</keyword>
<dbReference type="PANTHER" id="PTHR14217">
    <property type="entry name" value="INOSITOL-TETRAKISPHOSPHATE 1-KINASE"/>
    <property type="match status" value="1"/>
</dbReference>
<dbReference type="GO" id="GO:0000287">
    <property type="term" value="F:magnesium ion binding"/>
    <property type="evidence" value="ECO:0007669"/>
    <property type="project" value="InterPro"/>
</dbReference>
<keyword evidence="3 8" id="KW-0479">Metal-binding</keyword>
<feature type="binding site" evidence="8">
    <location>
        <position position="229"/>
    </location>
    <ligand>
        <name>Mg(2+)</name>
        <dbReference type="ChEBI" id="CHEBI:18420"/>
        <label>2</label>
    </ligand>
</feature>
<dbReference type="Gene3D" id="3.40.50.11370">
    <property type="match status" value="1"/>
</dbReference>
<evidence type="ECO:0000256" key="4">
    <source>
        <dbReference type="ARBA" id="ARBA00022741"/>
    </source>
</evidence>
<evidence type="ECO:0000256" key="6">
    <source>
        <dbReference type="ARBA" id="ARBA00022840"/>
    </source>
</evidence>
<keyword evidence="5" id="KW-0418">Kinase</keyword>
<dbReference type="GO" id="GO:0047325">
    <property type="term" value="F:inositol-3,4,5,6-tetrakisphosphate 1-kinase activity"/>
    <property type="evidence" value="ECO:0000318"/>
    <property type="project" value="GO_Central"/>
</dbReference>
<dbReference type="InterPro" id="IPR041429">
    <property type="entry name" value="ITPK1_N"/>
</dbReference>
<dbReference type="PhylomeDB" id="B3S0P2"/>
<proteinExistence type="inferred from homology"/>
<feature type="binding site" evidence="8">
    <location>
        <position position="229"/>
    </location>
    <ligand>
        <name>Mg(2+)</name>
        <dbReference type="ChEBI" id="CHEBI:18420"/>
        <label>1</label>
    </ligand>
</feature>
<dbReference type="HOGENOM" id="CLU_041857_1_0_1"/>
<dbReference type="InterPro" id="IPR008656">
    <property type="entry name" value="Inositol_tetrakis-P_1-kinase"/>
</dbReference>
<dbReference type="SUPFAM" id="SSF56059">
    <property type="entry name" value="Glutathione synthetase ATP-binding domain-like"/>
    <property type="match status" value="1"/>
</dbReference>
<dbReference type="GO" id="GO:0052725">
    <property type="term" value="F:inositol-1,3,4-trisphosphate 6-kinase activity"/>
    <property type="evidence" value="ECO:0000318"/>
    <property type="project" value="GO_Central"/>
</dbReference>
<dbReference type="OMA" id="QHLYNRQ"/>
<evidence type="ECO:0000256" key="7">
    <source>
        <dbReference type="ARBA" id="ARBA00022842"/>
    </source>
</evidence>
<dbReference type="Gene3D" id="3.30.470.20">
    <property type="entry name" value="ATP-grasp fold, B domain"/>
    <property type="match status" value="1"/>
</dbReference>
<evidence type="ECO:0000313" key="11">
    <source>
        <dbReference type="EMBL" id="EDV23677.1"/>
    </source>
</evidence>
<dbReference type="GO" id="GO:0032957">
    <property type="term" value="P:inositol trisphosphate metabolic process"/>
    <property type="evidence" value="ECO:0007669"/>
    <property type="project" value="InterPro"/>
</dbReference>
<dbReference type="Gene3D" id="3.30.1490.220">
    <property type="match status" value="1"/>
</dbReference>
<dbReference type="FunCoup" id="B3S0P2">
    <property type="interactions" value="208"/>
</dbReference>
<dbReference type="EMBL" id="DS985246">
    <property type="protein sequence ID" value="EDV23677.1"/>
    <property type="molecule type" value="Genomic_DNA"/>
</dbReference>
<dbReference type="InParanoid" id="B3S0P2"/>
<organism evidence="11 12">
    <name type="scientific">Trichoplax adhaerens</name>
    <name type="common">Trichoplax reptans</name>
    <dbReference type="NCBI Taxonomy" id="10228"/>
    <lineage>
        <taxon>Eukaryota</taxon>
        <taxon>Metazoa</taxon>
        <taxon>Placozoa</taxon>
        <taxon>Uniplacotomia</taxon>
        <taxon>Trichoplacea</taxon>
        <taxon>Trichoplacidae</taxon>
        <taxon>Trichoplax</taxon>
    </lineage>
</organism>
<evidence type="ECO:0000256" key="2">
    <source>
        <dbReference type="ARBA" id="ARBA00022679"/>
    </source>
</evidence>
<feature type="binding site" evidence="8">
    <location>
        <position position="231"/>
    </location>
    <ligand>
        <name>Mg(2+)</name>
        <dbReference type="ChEBI" id="CHEBI:18420"/>
        <label>2</label>
    </ligand>
</feature>
<feature type="domain" description="Inositol-tetrakisphosphate 1-kinase N-terminal" evidence="10">
    <location>
        <begin position="12"/>
        <end position="78"/>
    </location>
</feature>
<feature type="domain" description="Inositol 1,3,4-trisphosphate 5/6-kinase ATP-grasp" evidence="9">
    <location>
        <begin position="182"/>
        <end position="250"/>
    </location>
</feature>
<evidence type="ECO:0000256" key="5">
    <source>
        <dbReference type="ARBA" id="ARBA00022777"/>
    </source>
</evidence>
<gene>
    <name evidence="11" type="ORF">TRIADDRAFT_57121</name>
</gene>
<comment type="similarity">
    <text evidence="1">Belongs to the ITPK1 family.</text>
</comment>
<comment type="cofactor">
    <cofactor evidence="8">
        <name>Mg(2+)</name>
        <dbReference type="ChEBI" id="CHEBI:18420"/>
    </cofactor>
    <text evidence="8">Binds 2 magnesium ions per subunit.</text>
</comment>
<dbReference type="RefSeq" id="XP_002113203.1">
    <property type="nucleotide sequence ID" value="XM_002113167.1"/>
</dbReference>
<dbReference type="GO" id="GO:0052726">
    <property type="term" value="F:inositol-1,3,4-trisphosphate 5-kinase activity"/>
    <property type="evidence" value="ECO:0000318"/>
    <property type="project" value="GO_Central"/>
</dbReference>
<feature type="domain" description="Inositol 1,3,4-trisphosphate 5/6-kinase ATP-grasp" evidence="9">
    <location>
        <begin position="104"/>
        <end position="180"/>
    </location>
</feature>
<dbReference type="AlphaFoldDB" id="B3S0P2"/>
<keyword evidence="6" id="KW-0067">ATP-binding</keyword>
<feature type="binding site" evidence="8">
    <location>
        <position position="215"/>
    </location>
    <ligand>
        <name>Mg(2+)</name>
        <dbReference type="ChEBI" id="CHEBI:18420"/>
        <label>1</label>
    </ligand>
</feature>
<dbReference type="CTD" id="6754416"/>
<dbReference type="PANTHER" id="PTHR14217:SF1">
    <property type="entry name" value="INOSITOL-TETRAKISPHOSPHATE 1-KINASE"/>
    <property type="match status" value="1"/>
</dbReference>